<dbReference type="EMBL" id="LXQA011397487">
    <property type="protein sequence ID" value="MCI95818.1"/>
    <property type="molecule type" value="Genomic_DNA"/>
</dbReference>
<accession>A0A392W595</accession>
<sequence length="36" mass="4111">MQNPNNFADEQEQQHPNSIHGQLTDPEGTADEQRPH</sequence>
<keyword evidence="3" id="KW-1185">Reference proteome</keyword>
<organism evidence="2 3">
    <name type="scientific">Trifolium medium</name>
    <dbReference type="NCBI Taxonomy" id="97028"/>
    <lineage>
        <taxon>Eukaryota</taxon>
        <taxon>Viridiplantae</taxon>
        <taxon>Streptophyta</taxon>
        <taxon>Embryophyta</taxon>
        <taxon>Tracheophyta</taxon>
        <taxon>Spermatophyta</taxon>
        <taxon>Magnoliopsida</taxon>
        <taxon>eudicotyledons</taxon>
        <taxon>Gunneridae</taxon>
        <taxon>Pentapetalae</taxon>
        <taxon>rosids</taxon>
        <taxon>fabids</taxon>
        <taxon>Fabales</taxon>
        <taxon>Fabaceae</taxon>
        <taxon>Papilionoideae</taxon>
        <taxon>50 kb inversion clade</taxon>
        <taxon>NPAAA clade</taxon>
        <taxon>Hologalegina</taxon>
        <taxon>IRL clade</taxon>
        <taxon>Trifolieae</taxon>
        <taxon>Trifolium</taxon>
    </lineage>
</organism>
<dbReference type="Proteomes" id="UP000265520">
    <property type="component" value="Unassembled WGS sequence"/>
</dbReference>
<evidence type="ECO:0000313" key="3">
    <source>
        <dbReference type="Proteomes" id="UP000265520"/>
    </source>
</evidence>
<feature type="non-terminal residue" evidence="2">
    <location>
        <position position="36"/>
    </location>
</feature>
<proteinExistence type="predicted"/>
<name>A0A392W595_9FABA</name>
<feature type="compositionally biased region" description="Polar residues" evidence="1">
    <location>
        <begin position="1"/>
        <end position="21"/>
    </location>
</feature>
<protein>
    <submittedName>
        <fullName evidence="2">Uncharacterized protein</fullName>
    </submittedName>
</protein>
<reference evidence="2 3" key="1">
    <citation type="journal article" date="2018" name="Front. Plant Sci.">
        <title>Red Clover (Trifolium pratense) and Zigzag Clover (T. medium) - A Picture of Genomic Similarities and Differences.</title>
        <authorList>
            <person name="Dluhosova J."/>
            <person name="Istvanek J."/>
            <person name="Nedelnik J."/>
            <person name="Repkova J."/>
        </authorList>
    </citation>
    <scope>NUCLEOTIDE SEQUENCE [LARGE SCALE GENOMIC DNA]</scope>
    <source>
        <strain evidence="3">cv. 10/8</strain>
        <tissue evidence="2">Leaf</tissue>
    </source>
</reference>
<feature type="region of interest" description="Disordered" evidence="1">
    <location>
        <begin position="1"/>
        <end position="36"/>
    </location>
</feature>
<comment type="caution">
    <text evidence="2">The sequence shown here is derived from an EMBL/GenBank/DDBJ whole genome shotgun (WGS) entry which is preliminary data.</text>
</comment>
<dbReference type="AlphaFoldDB" id="A0A392W595"/>
<evidence type="ECO:0000256" key="1">
    <source>
        <dbReference type="SAM" id="MobiDB-lite"/>
    </source>
</evidence>
<evidence type="ECO:0000313" key="2">
    <source>
        <dbReference type="EMBL" id="MCI95818.1"/>
    </source>
</evidence>